<evidence type="ECO:0000313" key="1">
    <source>
        <dbReference type="EMBL" id="HJA86914.1"/>
    </source>
</evidence>
<gene>
    <name evidence="1" type="ORF">H9950_12140</name>
</gene>
<protein>
    <submittedName>
        <fullName evidence="1">DUF4924 family protein</fullName>
    </submittedName>
</protein>
<dbReference type="AlphaFoldDB" id="A0A9D2KX38"/>
<accession>A0A9D2KX38</accession>
<dbReference type="Pfam" id="PF16271">
    <property type="entry name" value="DUF4924"/>
    <property type="match status" value="1"/>
</dbReference>
<dbReference type="Proteomes" id="UP000823862">
    <property type="component" value="Unassembled WGS sequence"/>
</dbReference>
<proteinExistence type="predicted"/>
<evidence type="ECO:0000313" key="2">
    <source>
        <dbReference type="Proteomes" id="UP000823862"/>
    </source>
</evidence>
<reference evidence="1" key="2">
    <citation type="submission" date="2021-04" db="EMBL/GenBank/DDBJ databases">
        <authorList>
            <person name="Gilroy R."/>
        </authorList>
    </citation>
    <scope>NUCLEOTIDE SEQUENCE</scope>
    <source>
        <strain evidence="1">ChiHjej12B11-9795</strain>
    </source>
</reference>
<dbReference type="InterPro" id="IPR032574">
    <property type="entry name" value="DUF4924"/>
</dbReference>
<reference evidence="1" key="1">
    <citation type="journal article" date="2021" name="PeerJ">
        <title>Extensive microbial diversity within the chicken gut microbiome revealed by metagenomics and culture.</title>
        <authorList>
            <person name="Gilroy R."/>
            <person name="Ravi A."/>
            <person name="Getino M."/>
            <person name="Pursley I."/>
            <person name="Horton D.L."/>
            <person name="Alikhan N.F."/>
            <person name="Baker D."/>
            <person name="Gharbi K."/>
            <person name="Hall N."/>
            <person name="Watson M."/>
            <person name="Adriaenssens E.M."/>
            <person name="Foster-Nyarko E."/>
            <person name="Jarju S."/>
            <person name="Secka A."/>
            <person name="Antonio M."/>
            <person name="Oren A."/>
            <person name="Chaudhuri R.R."/>
            <person name="La Ragione R."/>
            <person name="Hildebrand F."/>
            <person name="Pallen M.J."/>
        </authorList>
    </citation>
    <scope>NUCLEOTIDE SEQUENCE</scope>
    <source>
        <strain evidence="1">ChiHjej12B11-9795</strain>
    </source>
</reference>
<sequence length="180" mass="20919">MDKIAQQLKEKNIAEYLLYMWQTEDLIRANDCDLNKIRANVIRLFPAEEHPALEEWYGNLVDMMHSEGVKEKGHLQINQNVILNLTELHARLLASTKFPFYNAAYFKALPFIVELRHKNRHTDEPELETCFEALYGVLLLRLQKKEVSPATAKAMESISGFISLLASYYNKERNGELDFD</sequence>
<organism evidence="1 2">
    <name type="scientific">Candidatus Bacteroides avicola</name>
    <dbReference type="NCBI Taxonomy" id="2838468"/>
    <lineage>
        <taxon>Bacteria</taxon>
        <taxon>Pseudomonadati</taxon>
        <taxon>Bacteroidota</taxon>
        <taxon>Bacteroidia</taxon>
        <taxon>Bacteroidales</taxon>
        <taxon>Bacteroidaceae</taxon>
        <taxon>Bacteroides</taxon>
    </lineage>
</organism>
<name>A0A9D2KX38_9BACE</name>
<comment type="caution">
    <text evidence="1">The sequence shown here is derived from an EMBL/GenBank/DDBJ whole genome shotgun (WGS) entry which is preliminary data.</text>
</comment>
<dbReference type="EMBL" id="DWZI01000061">
    <property type="protein sequence ID" value="HJA86914.1"/>
    <property type="molecule type" value="Genomic_DNA"/>
</dbReference>